<dbReference type="AlphaFoldDB" id="A0A067BF89"/>
<proteinExistence type="predicted"/>
<sequence length="292" mass="31561">MELTAPTTTASRTLRLQILTDAIAPGYQGSPTVEWLQSCDTDFSPAAMPFVTEILTQLLNGHDCYTDATQTVLAWCMLVTDALPLFLASTSDQTQAICLQHLNEGDDLFYNALKALQQCALHFNAAIGKLKTLQRQLDADFDRDSAYHEKLVDQAVDKWKTCSHTGGAAIGALACIPLGLLGLVLVAPAALLAGEASEAVIRAAWRDELSNQLTMVSTKLKTLTAHVTSTKKAIDYALSVQRHEAEAITSLNANRLANMPLRSIRPEAETLVSMCNAYIEAHQGSTTTSDDP</sequence>
<keyword evidence="1" id="KW-1133">Transmembrane helix</keyword>
<dbReference type="VEuPathDB" id="FungiDB:SPRG_17527"/>
<dbReference type="GO" id="GO:0044179">
    <property type="term" value="P:hemolysis in another organism"/>
    <property type="evidence" value="ECO:0007669"/>
    <property type="project" value="InterPro"/>
</dbReference>
<keyword evidence="1" id="KW-0812">Transmembrane</keyword>
<dbReference type="Pfam" id="PF06109">
    <property type="entry name" value="HlyE"/>
    <property type="match status" value="1"/>
</dbReference>
<dbReference type="OrthoDB" id="78854at2759"/>
<dbReference type="OMA" id="QSCDTDF"/>
<dbReference type="RefSeq" id="XP_012212241.1">
    <property type="nucleotide sequence ID" value="XM_012356851.1"/>
</dbReference>
<keyword evidence="1" id="KW-0472">Membrane</keyword>
<evidence type="ECO:0000313" key="3">
    <source>
        <dbReference type="Proteomes" id="UP000030745"/>
    </source>
</evidence>
<name>A0A067BF89_SAPPC</name>
<dbReference type="Gene3D" id="1.20.1170.10">
    <property type="match status" value="1"/>
</dbReference>
<dbReference type="EMBL" id="KK583802">
    <property type="protein sequence ID" value="KDO17049.1"/>
    <property type="molecule type" value="Genomic_DNA"/>
</dbReference>
<dbReference type="Proteomes" id="UP000030745">
    <property type="component" value="Unassembled WGS sequence"/>
</dbReference>
<dbReference type="CDD" id="cd22651">
    <property type="entry name" value="HlyE-like"/>
    <property type="match status" value="1"/>
</dbReference>
<feature type="transmembrane region" description="Helical" evidence="1">
    <location>
        <begin position="168"/>
        <end position="193"/>
    </location>
</feature>
<protein>
    <submittedName>
        <fullName evidence="2">Uncharacterized protein</fullName>
    </submittedName>
</protein>
<keyword evidence="3" id="KW-1185">Reference proteome</keyword>
<evidence type="ECO:0000313" key="2">
    <source>
        <dbReference type="EMBL" id="KDO17049.1"/>
    </source>
</evidence>
<accession>A0A067BF89</accession>
<dbReference type="KEGG" id="spar:SPRG_17527"/>
<evidence type="ECO:0000256" key="1">
    <source>
        <dbReference type="SAM" id="Phobius"/>
    </source>
</evidence>
<dbReference type="InterPro" id="IPR027018">
    <property type="entry name" value="Hemolysin_E"/>
</dbReference>
<gene>
    <name evidence="2" type="ORF">SPRG_17527</name>
</gene>
<organism evidence="2 3">
    <name type="scientific">Saprolegnia parasitica (strain CBS 223.65)</name>
    <dbReference type="NCBI Taxonomy" id="695850"/>
    <lineage>
        <taxon>Eukaryota</taxon>
        <taxon>Sar</taxon>
        <taxon>Stramenopiles</taxon>
        <taxon>Oomycota</taxon>
        <taxon>Saprolegniomycetes</taxon>
        <taxon>Saprolegniales</taxon>
        <taxon>Saprolegniaceae</taxon>
        <taxon>Saprolegnia</taxon>
    </lineage>
</organism>
<dbReference type="GeneID" id="24139065"/>
<dbReference type="SUPFAM" id="SSF58100">
    <property type="entry name" value="Bacterial hemolysins"/>
    <property type="match status" value="1"/>
</dbReference>
<reference evidence="2 3" key="1">
    <citation type="journal article" date="2013" name="PLoS Genet.">
        <title>Distinctive expansion of potential virulence genes in the genome of the oomycete fish pathogen Saprolegnia parasitica.</title>
        <authorList>
            <person name="Jiang R.H."/>
            <person name="de Bruijn I."/>
            <person name="Haas B.J."/>
            <person name="Belmonte R."/>
            <person name="Lobach L."/>
            <person name="Christie J."/>
            <person name="van den Ackerveken G."/>
            <person name="Bottin A."/>
            <person name="Bulone V."/>
            <person name="Diaz-Moreno S.M."/>
            <person name="Dumas B."/>
            <person name="Fan L."/>
            <person name="Gaulin E."/>
            <person name="Govers F."/>
            <person name="Grenville-Briggs L.J."/>
            <person name="Horner N.R."/>
            <person name="Levin J.Z."/>
            <person name="Mammella M."/>
            <person name="Meijer H.J."/>
            <person name="Morris P."/>
            <person name="Nusbaum C."/>
            <person name="Oome S."/>
            <person name="Phillips A.J."/>
            <person name="van Rooyen D."/>
            <person name="Rzeszutek E."/>
            <person name="Saraiva M."/>
            <person name="Secombes C.J."/>
            <person name="Seidl M.F."/>
            <person name="Snel B."/>
            <person name="Stassen J.H."/>
            <person name="Sykes S."/>
            <person name="Tripathy S."/>
            <person name="van den Berg H."/>
            <person name="Vega-Arreguin J.C."/>
            <person name="Wawra S."/>
            <person name="Young S.K."/>
            <person name="Zeng Q."/>
            <person name="Dieguez-Uribeondo J."/>
            <person name="Russ C."/>
            <person name="Tyler B.M."/>
            <person name="van West P."/>
        </authorList>
    </citation>
    <scope>NUCLEOTIDE SEQUENCE [LARGE SCALE GENOMIC DNA]</scope>
    <source>
        <strain evidence="2 3">CBS 223.65</strain>
    </source>
</reference>